<keyword evidence="1 2" id="KW-0238">DNA-binding</keyword>
<gene>
    <name evidence="4" type="ORF">JOM49_004971</name>
</gene>
<name>A0ABS4PVI5_9PSEU</name>
<feature type="DNA-binding region" description="H-T-H motif" evidence="2">
    <location>
        <begin position="36"/>
        <end position="55"/>
    </location>
</feature>
<sequence>MSTPRPPQQDRATATRARVIEAAYACLLDGGYAATTVGAVQQRAGVARGTLLHHFPTRATLMAAVVDDLADRRISVLDGDPPAESGWDGVVDLVWRDLQSPAFAAALELWVASRTDPELRAALAPVQRRVFTSIRRAITAFVGEDDPRVPTLAQFTVDLLTGTALSRVVDPGADVSVVIDRWKRTLAVLSSGDAVSSGIHRPSLP</sequence>
<dbReference type="PROSITE" id="PS50977">
    <property type="entry name" value="HTH_TETR_2"/>
    <property type="match status" value="1"/>
</dbReference>
<evidence type="ECO:0000256" key="2">
    <source>
        <dbReference type="PROSITE-ProRule" id="PRU00335"/>
    </source>
</evidence>
<dbReference type="InterPro" id="IPR050109">
    <property type="entry name" value="HTH-type_TetR-like_transc_reg"/>
</dbReference>
<dbReference type="Proteomes" id="UP000741013">
    <property type="component" value="Unassembled WGS sequence"/>
</dbReference>
<organism evidence="4 5">
    <name type="scientific">Amycolatopsis magusensis</name>
    <dbReference type="NCBI Taxonomy" id="882444"/>
    <lineage>
        <taxon>Bacteria</taxon>
        <taxon>Bacillati</taxon>
        <taxon>Actinomycetota</taxon>
        <taxon>Actinomycetes</taxon>
        <taxon>Pseudonocardiales</taxon>
        <taxon>Pseudonocardiaceae</taxon>
        <taxon>Amycolatopsis</taxon>
    </lineage>
</organism>
<dbReference type="PANTHER" id="PTHR30055">
    <property type="entry name" value="HTH-TYPE TRANSCRIPTIONAL REGULATOR RUTR"/>
    <property type="match status" value="1"/>
</dbReference>
<comment type="caution">
    <text evidence="4">The sequence shown here is derived from an EMBL/GenBank/DDBJ whole genome shotgun (WGS) entry which is preliminary data.</text>
</comment>
<dbReference type="RefSeq" id="WP_209666616.1">
    <property type="nucleotide sequence ID" value="NZ_JAGGMS010000001.1"/>
</dbReference>
<keyword evidence="5" id="KW-1185">Reference proteome</keyword>
<dbReference type="Pfam" id="PF00440">
    <property type="entry name" value="TetR_N"/>
    <property type="match status" value="1"/>
</dbReference>
<feature type="domain" description="HTH tetR-type" evidence="3">
    <location>
        <begin position="13"/>
        <end position="73"/>
    </location>
</feature>
<protein>
    <submittedName>
        <fullName evidence="4">AcrR family transcriptional regulator</fullName>
    </submittedName>
</protein>
<evidence type="ECO:0000259" key="3">
    <source>
        <dbReference type="PROSITE" id="PS50977"/>
    </source>
</evidence>
<dbReference type="Pfam" id="PF17940">
    <property type="entry name" value="TetR_C_31"/>
    <property type="match status" value="1"/>
</dbReference>
<dbReference type="InterPro" id="IPR001647">
    <property type="entry name" value="HTH_TetR"/>
</dbReference>
<dbReference type="PANTHER" id="PTHR30055:SF226">
    <property type="entry name" value="HTH-TYPE TRANSCRIPTIONAL REGULATOR PKSA"/>
    <property type="match status" value="1"/>
</dbReference>
<accession>A0ABS4PVI5</accession>
<dbReference type="SUPFAM" id="SSF46689">
    <property type="entry name" value="Homeodomain-like"/>
    <property type="match status" value="1"/>
</dbReference>
<evidence type="ECO:0000313" key="4">
    <source>
        <dbReference type="EMBL" id="MBP2183445.1"/>
    </source>
</evidence>
<dbReference type="InterPro" id="IPR009057">
    <property type="entry name" value="Homeodomain-like_sf"/>
</dbReference>
<reference evidence="4 5" key="1">
    <citation type="submission" date="2021-03" db="EMBL/GenBank/DDBJ databases">
        <title>Sequencing the genomes of 1000 actinobacteria strains.</title>
        <authorList>
            <person name="Klenk H.-P."/>
        </authorList>
    </citation>
    <scope>NUCLEOTIDE SEQUENCE [LARGE SCALE GENOMIC DNA]</scope>
    <source>
        <strain evidence="4 5">DSM 45510</strain>
    </source>
</reference>
<evidence type="ECO:0000313" key="5">
    <source>
        <dbReference type="Proteomes" id="UP000741013"/>
    </source>
</evidence>
<dbReference type="Gene3D" id="1.10.357.10">
    <property type="entry name" value="Tetracycline Repressor, domain 2"/>
    <property type="match status" value="1"/>
</dbReference>
<dbReference type="EMBL" id="JAGGMS010000001">
    <property type="protein sequence ID" value="MBP2183445.1"/>
    <property type="molecule type" value="Genomic_DNA"/>
</dbReference>
<evidence type="ECO:0000256" key="1">
    <source>
        <dbReference type="ARBA" id="ARBA00023125"/>
    </source>
</evidence>
<dbReference type="InterPro" id="IPR041583">
    <property type="entry name" value="TetR_C_31"/>
</dbReference>
<dbReference type="PRINTS" id="PR00455">
    <property type="entry name" value="HTHTETR"/>
</dbReference>
<proteinExistence type="predicted"/>